<comment type="caution">
    <text evidence="1">The sequence shown here is derived from an EMBL/GenBank/DDBJ whole genome shotgun (WGS) entry which is preliminary data.</text>
</comment>
<evidence type="ECO:0000313" key="1">
    <source>
        <dbReference type="EMBL" id="EHK86410.1"/>
    </source>
</evidence>
<sequence length="100" mass="10804">MGMSAPDEILDSVLDVVNEMPNVDGHGAWREVGPLEWQRICEKHTHATAYIEISTPGDEIEIAHLVADPDPEANKPVFDDGAAADRAREIALDCSLGVTP</sequence>
<proteinExistence type="predicted"/>
<evidence type="ECO:0000313" key="2">
    <source>
        <dbReference type="Proteomes" id="UP000005064"/>
    </source>
</evidence>
<dbReference type="Proteomes" id="UP000005064">
    <property type="component" value="Unassembled WGS sequence"/>
</dbReference>
<accession>H0JL75</accession>
<name>H0JL75_9NOCA</name>
<dbReference type="PATRIC" id="fig|1114960.4.peg.318"/>
<organism evidence="1 2">
    <name type="scientific">Rhodococcus pyridinivorans AK37</name>
    <dbReference type="NCBI Taxonomy" id="1114960"/>
    <lineage>
        <taxon>Bacteria</taxon>
        <taxon>Bacillati</taxon>
        <taxon>Actinomycetota</taxon>
        <taxon>Actinomycetes</taxon>
        <taxon>Mycobacteriales</taxon>
        <taxon>Nocardiaceae</taxon>
        <taxon>Rhodococcus</taxon>
    </lineage>
</organism>
<dbReference type="EMBL" id="AHBW01000026">
    <property type="protein sequence ID" value="EHK86410.1"/>
    <property type="molecule type" value="Genomic_DNA"/>
</dbReference>
<dbReference type="AlphaFoldDB" id="H0JL75"/>
<reference evidence="1 2" key="1">
    <citation type="submission" date="2011-12" db="EMBL/GenBank/DDBJ databases">
        <authorList>
            <person name="Kriszt B."/>
            <person name="Tancsics A."/>
            <person name="Cserhati M."/>
            <person name="Toth A."/>
            <person name="Nagy I."/>
            <person name="Horvath B."/>
            <person name="Tamura T."/>
            <person name="Kukolya J."/>
            <person name="Szoboszlay S."/>
        </authorList>
    </citation>
    <scope>NUCLEOTIDE SEQUENCE [LARGE SCALE GENOMIC DNA]</scope>
    <source>
        <strain evidence="1 2">AK37</strain>
    </source>
</reference>
<protein>
    <submittedName>
        <fullName evidence="1">Uncharacterized protein</fullName>
    </submittedName>
</protein>
<gene>
    <name evidence="1" type="ORF">AK37_01642</name>
</gene>